<accession>D6WMM1</accession>
<reference evidence="1 2" key="1">
    <citation type="journal article" date="2008" name="Nature">
        <title>The genome of the model beetle and pest Tribolium castaneum.</title>
        <authorList>
            <consortium name="Tribolium Genome Sequencing Consortium"/>
            <person name="Richards S."/>
            <person name="Gibbs R.A."/>
            <person name="Weinstock G.M."/>
            <person name="Brown S.J."/>
            <person name="Denell R."/>
            <person name="Beeman R.W."/>
            <person name="Gibbs R."/>
            <person name="Beeman R.W."/>
            <person name="Brown S.J."/>
            <person name="Bucher G."/>
            <person name="Friedrich M."/>
            <person name="Grimmelikhuijzen C.J."/>
            <person name="Klingler M."/>
            <person name="Lorenzen M."/>
            <person name="Richards S."/>
            <person name="Roth S."/>
            <person name="Schroder R."/>
            <person name="Tautz D."/>
            <person name="Zdobnov E.M."/>
            <person name="Muzny D."/>
            <person name="Gibbs R.A."/>
            <person name="Weinstock G.M."/>
            <person name="Attaway T."/>
            <person name="Bell S."/>
            <person name="Buhay C.J."/>
            <person name="Chandrabose M.N."/>
            <person name="Chavez D."/>
            <person name="Clerk-Blankenburg K.P."/>
            <person name="Cree A."/>
            <person name="Dao M."/>
            <person name="Davis C."/>
            <person name="Chacko J."/>
            <person name="Dinh H."/>
            <person name="Dugan-Rocha S."/>
            <person name="Fowler G."/>
            <person name="Garner T.T."/>
            <person name="Garnes J."/>
            <person name="Gnirke A."/>
            <person name="Hawes A."/>
            <person name="Hernandez J."/>
            <person name="Hines S."/>
            <person name="Holder M."/>
            <person name="Hume J."/>
            <person name="Jhangiani S.N."/>
            <person name="Joshi V."/>
            <person name="Khan Z.M."/>
            <person name="Jackson L."/>
            <person name="Kovar C."/>
            <person name="Kowis A."/>
            <person name="Lee S."/>
            <person name="Lewis L.R."/>
            <person name="Margolis J."/>
            <person name="Morgan M."/>
            <person name="Nazareth L.V."/>
            <person name="Nguyen N."/>
            <person name="Okwuonu G."/>
            <person name="Parker D."/>
            <person name="Richards S."/>
            <person name="Ruiz S.J."/>
            <person name="Santibanez J."/>
            <person name="Savard J."/>
            <person name="Scherer S.E."/>
            <person name="Schneider B."/>
            <person name="Sodergren E."/>
            <person name="Tautz D."/>
            <person name="Vattahil S."/>
            <person name="Villasana D."/>
            <person name="White C.S."/>
            <person name="Wright R."/>
            <person name="Park Y."/>
            <person name="Beeman R.W."/>
            <person name="Lord J."/>
            <person name="Oppert B."/>
            <person name="Lorenzen M."/>
            <person name="Brown S."/>
            <person name="Wang L."/>
            <person name="Savard J."/>
            <person name="Tautz D."/>
            <person name="Richards S."/>
            <person name="Weinstock G."/>
            <person name="Gibbs R.A."/>
            <person name="Liu Y."/>
            <person name="Worley K."/>
            <person name="Weinstock G."/>
            <person name="Elsik C.G."/>
            <person name="Reese J.T."/>
            <person name="Elhaik E."/>
            <person name="Landan G."/>
            <person name="Graur D."/>
            <person name="Arensburger P."/>
            <person name="Atkinson P."/>
            <person name="Beeman R.W."/>
            <person name="Beidler J."/>
            <person name="Brown S.J."/>
            <person name="Demuth J.P."/>
            <person name="Drury D.W."/>
            <person name="Du Y.Z."/>
            <person name="Fujiwara H."/>
            <person name="Lorenzen M."/>
            <person name="Maselli V."/>
            <person name="Osanai M."/>
            <person name="Park Y."/>
            <person name="Robertson H.M."/>
            <person name="Tu Z."/>
            <person name="Wang J.J."/>
            <person name="Wang S."/>
            <person name="Richards S."/>
            <person name="Song H."/>
            <person name="Zhang L."/>
            <person name="Sodergren E."/>
            <person name="Werner D."/>
            <person name="Stanke M."/>
            <person name="Morgenstern B."/>
            <person name="Solovyev V."/>
            <person name="Kosarev P."/>
            <person name="Brown G."/>
            <person name="Chen H.C."/>
            <person name="Ermolaeva O."/>
            <person name="Hlavina W."/>
            <person name="Kapustin Y."/>
            <person name="Kiryutin B."/>
            <person name="Kitts P."/>
            <person name="Maglott D."/>
            <person name="Pruitt K."/>
            <person name="Sapojnikov V."/>
            <person name="Souvorov A."/>
            <person name="Mackey A.J."/>
            <person name="Waterhouse R.M."/>
            <person name="Wyder S."/>
            <person name="Zdobnov E.M."/>
            <person name="Zdobnov E.M."/>
            <person name="Wyder S."/>
            <person name="Kriventseva E.V."/>
            <person name="Kadowaki T."/>
            <person name="Bork P."/>
            <person name="Aranda M."/>
            <person name="Bao R."/>
            <person name="Beermann A."/>
            <person name="Berns N."/>
            <person name="Bolognesi R."/>
            <person name="Bonneton F."/>
            <person name="Bopp D."/>
            <person name="Brown S.J."/>
            <person name="Bucher G."/>
            <person name="Butts T."/>
            <person name="Chaumot A."/>
            <person name="Denell R.E."/>
            <person name="Ferrier D.E."/>
            <person name="Friedrich M."/>
            <person name="Gordon C.M."/>
            <person name="Jindra M."/>
            <person name="Klingler M."/>
            <person name="Lan Q."/>
            <person name="Lattorff H.M."/>
            <person name="Laudet V."/>
            <person name="von Levetsow C."/>
            <person name="Liu Z."/>
            <person name="Lutz R."/>
            <person name="Lynch J.A."/>
            <person name="da Fonseca R.N."/>
            <person name="Posnien N."/>
            <person name="Reuter R."/>
            <person name="Roth S."/>
            <person name="Savard J."/>
            <person name="Schinko J.B."/>
            <person name="Schmitt C."/>
            <person name="Schoppmeier M."/>
            <person name="Schroder R."/>
            <person name="Shippy T.D."/>
            <person name="Simonnet F."/>
            <person name="Marques-Souza H."/>
            <person name="Tautz D."/>
            <person name="Tomoyasu Y."/>
            <person name="Trauner J."/>
            <person name="Van der Zee M."/>
            <person name="Vervoort M."/>
            <person name="Wittkopp N."/>
            <person name="Wimmer E.A."/>
            <person name="Yang X."/>
            <person name="Jones A.K."/>
            <person name="Sattelle D.B."/>
            <person name="Ebert P.R."/>
            <person name="Nelson D."/>
            <person name="Scott J.G."/>
            <person name="Beeman R.W."/>
            <person name="Muthukrishnan S."/>
            <person name="Kramer K.J."/>
            <person name="Arakane Y."/>
            <person name="Beeman R.W."/>
            <person name="Zhu Q."/>
            <person name="Hogenkamp D."/>
            <person name="Dixit R."/>
            <person name="Oppert B."/>
            <person name="Jiang H."/>
            <person name="Zou Z."/>
            <person name="Marshall J."/>
            <person name="Elpidina E."/>
            <person name="Vinokurov K."/>
            <person name="Oppert C."/>
            <person name="Zou Z."/>
            <person name="Evans J."/>
            <person name="Lu Z."/>
            <person name="Zhao P."/>
            <person name="Sumathipala N."/>
            <person name="Altincicek B."/>
            <person name="Vilcinskas A."/>
            <person name="Williams M."/>
            <person name="Hultmark D."/>
            <person name="Hetru C."/>
            <person name="Jiang H."/>
            <person name="Grimmelikhuijzen C.J."/>
            <person name="Hauser F."/>
            <person name="Cazzamali G."/>
            <person name="Williamson M."/>
            <person name="Park Y."/>
            <person name="Li B."/>
            <person name="Tanaka Y."/>
            <person name="Predel R."/>
            <person name="Neupert S."/>
            <person name="Schachtner J."/>
            <person name="Verleyen P."/>
            <person name="Raible F."/>
            <person name="Bork P."/>
            <person name="Friedrich M."/>
            <person name="Walden K.K."/>
            <person name="Robertson H.M."/>
            <person name="Angeli S."/>
            <person name="Foret S."/>
            <person name="Bucher G."/>
            <person name="Schuetz S."/>
            <person name="Maleszka R."/>
            <person name="Wimmer E.A."/>
            <person name="Beeman R.W."/>
            <person name="Lorenzen M."/>
            <person name="Tomoyasu Y."/>
            <person name="Miller S.C."/>
            <person name="Grossmann D."/>
            <person name="Bucher G."/>
        </authorList>
    </citation>
    <scope>NUCLEOTIDE SEQUENCE [LARGE SCALE GENOMIC DNA]</scope>
    <source>
        <strain evidence="1 2">Georgia GA2</strain>
    </source>
</reference>
<proteinExistence type="predicted"/>
<evidence type="ECO:0000313" key="1">
    <source>
        <dbReference type="EMBL" id="EFA03281.1"/>
    </source>
</evidence>
<dbReference type="Proteomes" id="UP000007266">
    <property type="component" value="Linkage group 5"/>
</dbReference>
<dbReference type="HOGENOM" id="CLU_2545567_0_0_1"/>
<keyword evidence="2" id="KW-1185">Reference proteome</keyword>
<organism evidence="1 2">
    <name type="scientific">Tribolium castaneum</name>
    <name type="common">Red flour beetle</name>
    <dbReference type="NCBI Taxonomy" id="7070"/>
    <lineage>
        <taxon>Eukaryota</taxon>
        <taxon>Metazoa</taxon>
        <taxon>Ecdysozoa</taxon>
        <taxon>Arthropoda</taxon>
        <taxon>Hexapoda</taxon>
        <taxon>Insecta</taxon>
        <taxon>Pterygota</taxon>
        <taxon>Neoptera</taxon>
        <taxon>Endopterygota</taxon>
        <taxon>Coleoptera</taxon>
        <taxon>Polyphaga</taxon>
        <taxon>Cucujiformia</taxon>
        <taxon>Tenebrionidae</taxon>
        <taxon>Tenebrionidae incertae sedis</taxon>
        <taxon>Tribolium</taxon>
    </lineage>
</organism>
<dbReference type="EMBL" id="KQ971343">
    <property type="protein sequence ID" value="EFA03281.1"/>
    <property type="molecule type" value="Genomic_DNA"/>
</dbReference>
<dbReference type="InParanoid" id="D6WMM1"/>
<sequence length="83" mass="9399">MSAIRIKCGFVPVNRQGIPHFDTLPIDRLTRSGAELAILVTNKRTTDEMQRHDCGYHDKCVGKLTPEKLNQHSVSAYVLFETE</sequence>
<reference evidence="1 2" key="2">
    <citation type="journal article" date="2010" name="Nucleic Acids Res.">
        <title>BeetleBase in 2010: revisions to provide comprehensive genomic information for Tribolium castaneum.</title>
        <authorList>
            <person name="Kim H.S."/>
            <person name="Murphy T."/>
            <person name="Xia J."/>
            <person name="Caragea D."/>
            <person name="Park Y."/>
            <person name="Beeman R.W."/>
            <person name="Lorenzen M.D."/>
            <person name="Butcher S."/>
            <person name="Manak J.R."/>
            <person name="Brown S.J."/>
        </authorList>
    </citation>
    <scope>GENOME REANNOTATION</scope>
    <source>
        <strain evidence="1 2">Georgia GA2</strain>
    </source>
</reference>
<name>D6WMM1_TRICA</name>
<protein>
    <submittedName>
        <fullName evidence="1">Uncharacterized protein</fullName>
    </submittedName>
</protein>
<dbReference type="AlphaFoldDB" id="D6WMM1"/>
<gene>
    <name evidence="1" type="primary">GLEAN_13216</name>
    <name evidence="1" type="ORF">TcasGA2_TC013216</name>
</gene>
<evidence type="ECO:0000313" key="2">
    <source>
        <dbReference type="Proteomes" id="UP000007266"/>
    </source>
</evidence>